<evidence type="ECO:0000259" key="5">
    <source>
        <dbReference type="Pfam" id="PF01385"/>
    </source>
</evidence>
<sequence>MTKGKEYATYQIWIKKGHKLYSYFLEMCQNAKNLYNTTNFYIRQVYTALRTEKPLQPLQQEVLHTLQAYIEIMNENQLRAYQKRVQKQKEKPAEERKEIKCNLFTLPTKERSFLSYNFLDCLFKTMKQQDYITLPSQVNQAVMKKLYQNWKSFFASMKAYQKHHSTFTGRPRIPKYIKSSMKEVVFTNQVCKLQDKYIRFPKTSIKLNIGKLFGRIDNLKEVRVSPAYGKFKIEIVTEQSEPVLKHVDNNRYMSIDLGIHNIATITTNTGATPVLVKGNVIKSINQYYNKQKARLLGILRHGKEPKEGPHTSKRLERLHEKRFLKIKDFFHKMSYQIVQFAIQHEISMIVIGKNISWKQNSDMGKRQNQSFCHIPHNLLIEMITYKAKRHGIMVQVMEESYTSKASFLDNDDISTYGEEYIPVFSGRRIKRGLYRTKENKLLNADVNGSYNILKKAVPKAFANGIEGLCHQAAVSTPLVLSISCR</sequence>
<accession>A0AA91VCA4</accession>
<comment type="caution">
    <text evidence="7">The sequence shown here is derived from an EMBL/GenBank/DDBJ whole genome shotgun (WGS) entry which is preliminary data.</text>
</comment>
<dbReference type="EMBL" id="NVOR01000032">
    <property type="protein sequence ID" value="PED82545.1"/>
    <property type="molecule type" value="Genomic_DNA"/>
</dbReference>
<evidence type="ECO:0000256" key="1">
    <source>
        <dbReference type="ARBA" id="ARBA00008761"/>
    </source>
</evidence>
<gene>
    <name evidence="7" type="ORF">CON65_11355</name>
</gene>
<protein>
    <submittedName>
        <fullName evidence="7">Transposase</fullName>
    </submittedName>
</protein>
<evidence type="ECO:0000256" key="3">
    <source>
        <dbReference type="ARBA" id="ARBA00023125"/>
    </source>
</evidence>
<dbReference type="Pfam" id="PF07282">
    <property type="entry name" value="Cas12f1-like_TNB"/>
    <property type="match status" value="1"/>
</dbReference>
<evidence type="ECO:0000256" key="2">
    <source>
        <dbReference type="ARBA" id="ARBA00022578"/>
    </source>
</evidence>
<keyword evidence="4" id="KW-0233">DNA recombination</keyword>
<dbReference type="NCBIfam" id="NF040570">
    <property type="entry name" value="guided_TnpB"/>
    <property type="match status" value="1"/>
</dbReference>
<dbReference type="RefSeq" id="WP_097899787.1">
    <property type="nucleotide sequence ID" value="NZ_NVOR01000032.1"/>
</dbReference>
<reference evidence="7 8" key="1">
    <citation type="submission" date="2017-09" db="EMBL/GenBank/DDBJ databases">
        <title>Large-scale bioinformatics analysis of Bacillus genomes uncovers conserved roles of natural products in bacterial physiology.</title>
        <authorList>
            <consortium name="Agbiome Team Llc"/>
            <person name="Bleich R.M."/>
            <person name="Grubbs K.J."/>
            <person name="Santa Maria K.C."/>
            <person name="Allen S.E."/>
            <person name="Farag S."/>
            <person name="Shank E.A."/>
            <person name="Bowers A."/>
        </authorList>
    </citation>
    <scope>NUCLEOTIDE SEQUENCE [LARGE SCALE GENOMIC DNA]</scope>
    <source>
        <strain evidence="7 8">AFS092012</strain>
    </source>
</reference>
<dbReference type="NCBIfam" id="TIGR01766">
    <property type="entry name" value="IS200/IS605 family accessory protein TnpB-like domain"/>
    <property type="match status" value="1"/>
</dbReference>
<evidence type="ECO:0000256" key="4">
    <source>
        <dbReference type="ARBA" id="ARBA00023172"/>
    </source>
</evidence>
<keyword evidence="3" id="KW-0238">DNA-binding</keyword>
<evidence type="ECO:0000313" key="8">
    <source>
        <dbReference type="Proteomes" id="UP000221020"/>
    </source>
</evidence>
<keyword evidence="2" id="KW-0815">Transposition</keyword>
<dbReference type="InterPro" id="IPR001959">
    <property type="entry name" value="Transposase"/>
</dbReference>
<dbReference type="GO" id="GO:0032196">
    <property type="term" value="P:transposition"/>
    <property type="evidence" value="ECO:0007669"/>
    <property type="project" value="UniProtKB-KW"/>
</dbReference>
<name>A0AA91VCA4_9BACI</name>
<dbReference type="Pfam" id="PF01385">
    <property type="entry name" value="OrfB_IS605"/>
    <property type="match status" value="1"/>
</dbReference>
<feature type="domain" description="Probable transposase IS891/IS1136/IS1341" evidence="5">
    <location>
        <begin position="237"/>
        <end position="354"/>
    </location>
</feature>
<feature type="domain" description="Cas12f1-like TNB" evidence="6">
    <location>
        <begin position="377"/>
        <end position="452"/>
    </location>
</feature>
<dbReference type="Proteomes" id="UP000221020">
    <property type="component" value="Unassembled WGS sequence"/>
</dbReference>
<evidence type="ECO:0000313" key="7">
    <source>
        <dbReference type="EMBL" id="PED82545.1"/>
    </source>
</evidence>
<proteinExistence type="inferred from homology"/>
<dbReference type="GO" id="GO:0006310">
    <property type="term" value="P:DNA recombination"/>
    <property type="evidence" value="ECO:0007669"/>
    <property type="project" value="UniProtKB-KW"/>
</dbReference>
<dbReference type="InterPro" id="IPR010095">
    <property type="entry name" value="Cas12f1-like_TNB"/>
</dbReference>
<organism evidence="7 8">
    <name type="scientific">Bacillus pseudomycoides</name>
    <dbReference type="NCBI Taxonomy" id="64104"/>
    <lineage>
        <taxon>Bacteria</taxon>
        <taxon>Bacillati</taxon>
        <taxon>Bacillota</taxon>
        <taxon>Bacilli</taxon>
        <taxon>Bacillales</taxon>
        <taxon>Bacillaceae</taxon>
        <taxon>Bacillus</taxon>
        <taxon>Bacillus cereus group</taxon>
    </lineage>
</organism>
<dbReference type="AlphaFoldDB" id="A0AA91VCA4"/>
<dbReference type="GO" id="GO:0003677">
    <property type="term" value="F:DNA binding"/>
    <property type="evidence" value="ECO:0007669"/>
    <property type="project" value="UniProtKB-KW"/>
</dbReference>
<comment type="similarity">
    <text evidence="1">In the C-terminal section; belongs to the transposase 35 family.</text>
</comment>
<evidence type="ECO:0000259" key="6">
    <source>
        <dbReference type="Pfam" id="PF07282"/>
    </source>
</evidence>